<dbReference type="GeneID" id="92044502"/>
<reference evidence="1 2" key="1">
    <citation type="submission" date="2023-01" db="EMBL/GenBank/DDBJ databases">
        <title>Analysis of 21 Apiospora genomes using comparative genomics revels a genus with tremendous synthesis potential of carbohydrate active enzymes and secondary metabolites.</title>
        <authorList>
            <person name="Sorensen T."/>
        </authorList>
    </citation>
    <scope>NUCLEOTIDE SEQUENCE [LARGE SCALE GENOMIC DNA]</scope>
    <source>
        <strain evidence="1 2">CBS 114990</strain>
    </source>
</reference>
<protein>
    <submittedName>
        <fullName evidence="1">Uncharacterized protein</fullName>
    </submittedName>
</protein>
<name>A0ABR1WQP1_9PEZI</name>
<dbReference type="Proteomes" id="UP001433268">
    <property type="component" value="Unassembled WGS sequence"/>
</dbReference>
<gene>
    <name evidence="1" type="ORF">PG997_007127</name>
</gene>
<proteinExistence type="predicted"/>
<evidence type="ECO:0000313" key="2">
    <source>
        <dbReference type="Proteomes" id="UP001433268"/>
    </source>
</evidence>
<accession>A0ABR1WQP1</accession>
<keyword evidence="2" id="KW-1185">Reference proteome</keyword>
<organism evidence="1 2">
    <name type="scientific">Apiospora hydei</name>
    <dbReference type="NCBI Taxonomy" id="1337664"/>
    <lineage>
        <taxon>Eukaryota</taxon>
        <taxon>Fungi</taxon>
        <taxon>Dikarya</taxon>
        <taxon>Ascomycota</taxon>
        <taxon>Pezizomycotina</taxon>
        <taxon>Sordariomycetes</taxon>
        <taxon>Xylariomycetidae</taxon>
        <taxon>Amphisphaeriales</taxon>
        <taxon>Apiosporaceae</taxon>
        <taxon>Apiospora</taxon>
    </lineage>
</organism>
<evidence type="ECO:0000313" key="1">
    <source>
        <dbReference type="EMBL" id="KAK8085856.1"/>
    </source>
</evidence>
<dbReference type="RefSeq" id="XP_066670365.1">
    <property type="nucleotide sequence ID" value="XM_066811442.1"/>
</dbReference>
<sequence>MATKNNSATELRFAWRQRQQEIDEFVRYLPSTNVSAAFIAAQHASGKSTTLLAHISDVMQQDNAFANTTIFYLLPSEIEVKVLCNYVFSPESKPGTKAQTCFSRAIAPGKVFIADFDKGIAHFHEIYTRSKDGSSVLLVLDLEIAPTTAGEVLLGLASEWAACASKSADKGNGLVVLSSYTSPRALEALNRAVGRPPNLIQVPKVAVNMGMEVLEDDEVEHVKRLYSQQSGSRRLLIHHSPDWDHHLAVADKEKGRIRWIRSDYCPAVDQLISLRNIHVSVGTDFPCSFPVNGLTHVVSSCKVEVLVFRKDVAQPVTQVRDITELEYNRERSWAHKSSVPDDVMCYRPRAFLDAPMAPGIDVLGSAFLGNRYGTVLEYLAHWPGMAFSKMPTRAPHDFGMLRDICQKLELFGCIKSVAQNGRPVPGVYRLSDFGTRLLDLWHQPRHKALDFHVLHLLTTTYEGKESGWSRNLIRVAVRLAAIMSVGPRLSGKADSHAQQPLQQLQAEFAGVGMGQAHLCGLWASLGVFQKAKSEGSVNHLRIDVVRRGDVIFNVWYAYQVSNLVLKLEDGLGCHNGLSELWDTTLTAEEIEILEDALLSAWVDEVVVFNSQQSTWHEASTSRQVQLGSSEFLDSAALLQRDEFQHGLYAIYTKICGVGEDLIVKNATVIPQRVVKAAADRFGLPFSMAIASKYHASR</sequence>
<comment type="caution">
    <text evidence="1">The sequence shown here is derived from an EMBL/GenBank/DDBJ whole genome shotgun (WGS) entry which is preliminary data.</text>
</comment>
<dbReference type="EMBL" id="JAQQWN010000005">
    <property type="protein sequence ID" value="KAK8085856.1"/>
    <property type="molecule type" value="Genomic_DNA"/>
</dbReference>